<dbReference type="Gene3D" id="3.30.200.20">
    <property type="entry name" value="Phosphorylase Kinase, domain 1"/>
    <property type="match status" value="1"/>
</dbReference>
<dbReference type="InterPro" id="IPR017441">
    <property type="entry name" value="Protein_kinase_ATP_BS"/>
</dbReference>
<dbReference type="PANTHER" id="PTHR11042">
    <property type="entry name" value="EUKARYOTIC TRANSLATION INITIATION FACTOR 2-ALPHA KINASE EIF2-ALPHA KINASE -RELATED"/>
    <property type="match status" value="1"/>
</dbReference>
<comment type="catalytic activity">
    <reaction evidence="12">
        <text>L-seryl-[protein] + ATP = O-phospho-L-seryl-[protein] + ADP + H(+)</text>
        <dbReference type="Rhea" id="RHEA:17989"/>
        <dbReference type="Rhea" id="RHEA-COMP:9863"/>
        <dbReference type="Rhea" id="RHEA-COMP:11604"/>
        <dbReference type="ChEBI" id="CHEBI:15378"/>
        <dbReference type="ChEBI" id="CHEBI:29999"/>
        <dbReference type="ChEBI" id="CHEBI:30616"/>
        <dbReference type="ChEBI" id="CHEBI:83421"/>
        <dbReference type="ChEBI" id="CHEBI:456216"/>
        <dbReference type="EC" id="2.7.11.1"/>
    </reaction>
</comment>
<evidence type="ECO:0000313" key="17">
    <source>
        <dbReference type="Proteomes" id="UP000887575"/>
    </source>
</evidence>
<dbReference type="InterPro" id="IPR011009">
    <property type="entry name" value="Kinase-like_dom_sf"/>
</dbReference>
<evidence type="ECO:0000256" key="3">
    <source>
        <dbReference type="ARBA" id="ARBA00022679"/>
    </source>
</evidence>
<dbReference type="SUPFAM" id="SSF56112">
    <property type="entry name" value="Protein kinase-like (PK-like)"/>
    <property type="match status" value="1"/>
</dbReference>
<keyword evidence="15" id="KW-0472">Membrane</keyword>
<keyword evidence="4" id="KW-0479">Metal-binding</keyword>
<dbReference type="PANTHER" id="PTHR11042:SF183">
    <property type="entry name" value="MEMBRANE-ASSOCIATED TYROSINE- AND THREONINE-SPECIFIC CDC2-INHIBITORY KINASE"/>
    <property type="match status" value="1"/>
</dbReference>
<dbReference type="InterPro" id="IPR008271">
    <property type="entry name" value="Ser/Thr_kinase_AS"/>
</dbReference>
<evidence type="ECO:0000256" key="11">
    <source>
        <dbReference type="ARBA" id="ARBA00047899"/>
    </source>
</evidence>
<dbReference type="PROSITE" id="PS00107">
    <property type="entry name" value="PROTEIN_KINASE_ATP"/>
    <property type="match status" value="1"/>
</dbReference>
<evidence type="ECO:0000256" key="8">
    <source>
        <dbReference type="ARBA" id="ARBA00022842"/>
    </source>
</evidence>
<evidence type="ECO:0000256" key="12">
    <source>
        <dbReference type="ARBA" id="ARBA00048679"/>
    </source>
</evidence>
<dbReference type="GO" id="GO:0046872">
    <property type="term" value="F:metal ion binding"/>
    <property type="evidence" value="ECO:0007669"/>
    <property type="project" value="UniProtKB-KW"/>
</dbReference>
<dbReference type="Pfam" id="PF00069">
    <property type="entry name" value="Pkinase"/>
    <property type="match status" value="1"/>
</dbReference>
<evidence type="ECO:0000256" key="5">
    <source>
        <dbReference type="ARBA" id="ARBA00022741"/>
    </source>
</evidence>
<feature type="region of interest" description="Disordered" evidence="14">
    <location>
        <begin position="597"/>
        <end position="633"/>
    </location>
</feature>
<keyword evidence="5 13" id="KW-0547">Nucleotide-binding</keyword>
<keyword evidence="9" id="KW-0131">Cell cycle</keyword>
<dbReference type="EC" id="2.7.11.1" evidence="1"/>
<keyword evidence="6" id="KW-0418">Kinase</keyword>
<dbReference type="WBParaSite" id="MBELARI_LOCUS8064">
    <property type="protein sequence ID" value="MBELARI_LOCUS8064"/>
    <property type="gene ID" value="MBELARI_LOCUS8064"/>
</dbReference>
<keyword evidence="2" id="KW-0723">Serine/threonine-protein kinase</keyword>
<feature type="transmembrane region" description="Helical" evidence="15">
    <location>
        <begin position="385"/>
        <end position="407"/>
    </location>
</feature>
<evidence type="ECO:0000256" key="2">
    <source>
        <dbReference type="ARBA" id="ARBA00022527"/>
    </source>
</evidence>
<evidence type="ECO:0000256" key="14">
    <source>
        <dbReference type="SAM" id="MobiDB-lite"/>
    </source>
</evidence>
<keyword evidence="17" id="KW-1185">Reference proteome</keyword>
<evidence type="ECO:0000256" key="13">
    <source>
        <dbReference type="PROSITE-ProRule" id="PRU10141"/>
    </source>
</evidence>
<evidence type="ECO:0000313" key="18">
    <source>
        <dbReference type="WBParaSite" id="MBELARI_LOCUS8064"/>
    </source>
</evidence>
<accession>A0AAF3FMC5</accession>
<dbReference type="GO" id="GO:0051321">
    <property type="term" value="P:meiotic cell cycle"/>
    <property type="evidence" value="ECO:0007669"/>
    <property type="project" value="TreeGrafter"/>
</dbReference>
<dbReference type="Gene3D" id="1.10.510.10">
    <property type="entry name" value="Transferase(Phosphotransferase) domain 1"/>
    <property type="match status" value="1"/>
</dbReference>
<dbReference type="GO" id="GO:0004674">
    <property type="term" value="F:protein serine/threonine kinase activity"/>
    <property type="evidence" value="ECO:0007669"/>
    <property type="project" value="UniProtKB-KW"/>
</dbReference>
<feature type="compositionally biased region" description="Polar residues" evidence="14">
    <location>
        <begin position="475"/>
        <end position="500"/>
    </location>
</feature>
<dbReference type="InterPro" id="IPR050339">
    <property type="entry name" value="CC_SR_Kinase"/>
</dbReference>
<keyword evidence="15" id="KW-1133">Transmembrane helix</keyword>
<dbReference type="GO" id="GO:0005524">
    <property type="term" value="F:ATP binding"/>
    <property type="evidence" value="ECO:0007669"/>
    <property type="project" value="UniProtKB-UniRule"/>
</dbReference>
<evidence type="ECO:0000256" key="7">
    <source>
        <dbReference type="ARBA" id="ARBA00022840"/>
    </source>
</evidence>
<feature type="region of interest" description="Disordered" evidence="14">
    <location>
        <begin position="1"/>
        <end position="28"/>
    </location>
</feature>
<proteinExistence type="inferred from homology"/>
<keyword evidence="8" id="KW-0460">Magnesium</keyword>
<dbReference type="InterPro" id="IPR000719">
    <property type="entry name" value="Prot_kinase_dom"/>
</dbReference>
<dbReference type="Proteomes" id="UP000887575">
    <property type="component" value="Unassembled WGS sequence"/>
</dbReference>
<dbReference type="PROSITE" id="PS00108">
    <property type="entry name" value="PROTEIN_KINASE_ST"/>
    <property type="match status" value="1"/>
</dbReference>
<feature type="region of interest" description="Disordered" evidence="14">
    <location>
        <begin position="424"/>
        <end position="444"/>
    </location>
</feature>
<evidence type="ECO:0000256" key="10">
    <source>
        <dbReference type="ARBA" id="ARBA00037982"/>
    </source>
</evidence>
<dbReference type="SMART" id="SM00220">
    <property type="entry name" value="S_TKc"/>
    <property type="match status" value="1"/>
</dbReference>
<evidence type="ECO:0000256" key="6">
    <source>
        <dbReference type="ARBA" id="ARBA00022777"/>
    </source>
</evidence>
<dbReference type="AlphaFoldDB" id="A0AAF3FMC5"/>
<feature type="binding site" evidence="13">
    <location>
        <position position="141"/>
    </location>
    <ligand>
        <name>ATP</name>
        <dbReference type="ChEBI" id="CHEBI:30616"/>
    </ligand>
</feature>
<comment type="catalytic activity">
    <reaction evidence="11">
        <text>L-threonyl-[protein] + ATP = O-phospho-L-threonyl-[protein] + ADP + H(+)</text>
        <dbReference type="Rhea" id="RHEA:46608"/>
        <dbReference type="Rhea" id="RHEA-COMP:11060"/>
        <dbReference type="Rhea" id="RHEA-COMP:11605"/>
        <dbReference type="ChEBI" id="CHEBI:15378"/>
        <dbReference type="ChEBI" id="CHEBI:30013"/>
        <dbReference type="ChEBI" id="CHEBI:30616"/>
        <dbReference type="ChEBI" id="CHEBI:61977"/>
        <dbReference type="ChEBI" id="CHEBI:456216"/>
        <dbReference type="EC" id="2.7.11.1"/>
    </reaction>
</comment>
<evidence type="ECO:0000259" key="16">
    <source>
        <dbReference type="PROSITE" id="PS50011"/>
    </source>
</evidence>
<comment type="similarity">
    <text evidence="10">Belongs to the protein kinase superfamily. Ser/Thr protein kinase family. GCN2 subfamily.</text>
</comment>
<feature type="region of interest" description="Disordered" evidence="14">
    <location>
        <begin position="475"/>
        <end position="520"/>
    </location>
</feature>
<name>A0AAF3FMC5_9BILA</name>
<organism evidence="17 18">
    <name type="scientific">Mesorhabditis belari</name>
    <dbReference type="NCBI Taxonomy" id="2138241"/>
    <lineage>
        <taxon>Eukaryota</taxon>
        <taxon>Metazoa</taxon>
        <taxon>Ecdysozoa</taxon>
        <taxon>Nematoda</taxon>
        <taxon>Chromadorea</taxon>
        <taxon>Rhabditida</taxon>
        <taxon>Rhabditina</taxon>
        <taxon>Rhabditomorpha</taxon>
        <taxon>Rhabditoidea</taxon>
        <taxon>Rhabditidae</taxon>
        <taxon>Mesorhabditinae</taxon>
        <taxon>Mesorhabditis</taxon>
    </lineage>
</organism>
<evidence type="ECO:0000256" key="4">
    <source>
        <dbReference type="ARBA" id="ARBA00022723"/>
    </source>
</evidence>
<evidence type="ECO:0000256" key="1">
    <source>
        <dbReference type="ARBA" id="ARBA00012513"/>
    </source>
</evidence>
<keyword evidence="15" id="KW-0812">Transmembrane</keyword>
<feature type="domain" description="Protein kinase" evidence="16">
    <location>
        <begin position="112"/>
        <end position="363"/>
    </location>
</feature>
<keyword evidence="3" id="KW-0808">Transferase</keyword>
<evidence type="ECO:0000256" key="15">
    <source>
        <dbReference type="SAM" id="Phobius"/>
    </source>
</evidence>
<dbReference type="GO" id="GO:0005737">
    <property type="term" value="C:cytoplasm"/>
    <property type="evidence" value="ECO:0007669"/>
    <property type="project" value="TreeGrafter"/>
</dbReference>
<protein>
    <recommendedName>
        <fullName evidence="1">non-specific serine/threonine protein kinase</fullName>
        <ecNumber evidence="1">2.7.11.1</ecNumber>
    </recommendedName>
</protein>
<reference evidence="18" key="1">
    <citation type="submission" date="2024-02" db="UniProtKB">
        <authorList>
            <consortium name="WormBaseParasite"/>
        </authorList>
    </citation>
    <scope>IDENTIFICATION</scope>
</reference>
<dbReference type="PROSITE" id="PS50011">
    <property type="entry name" value="PROTEIN_KINASE_DOM"/>
    <property type="match status" value="1"/>
</dbReference>
<evidence type="ECO:0000256" key="9">
    <source>
        <dbReference type="ARBA" id="ARBA00023306"/>
    </source>
</evidence>
<dbReference type="GO" id="GO:0110031">
    <property type="term" value="P:negative regulation of G2/MI transition of meiotic cell cycle"/>
    <property type="evidence" value="ECO:0007669"/>
    <property type="project" value="TreeGrafter"/>
</dbReference>
<sequence length="633" mass="72657">MEYSPPTQTGPPISSFSSPPPGPMFMDSVLSTKRERGKMTPMYSGYGSMPFRHTQTAPPLYKNKTSRRFAQEPPRLVTFKEKNEDVLQQMLMDTTNVYDPTNRNVSFFEQCFRVERKIGEGSFGEVVRAVSLDDGKAYAIKIALNPYKAKADRELKLREVYKHEKLPKHNNLVEFIKAWEERGRLFIQTELCEESLFDYILRKHEISQSVIWTVFADIVMALDELHQRNLIHLDVKPENIFITKDTIFKLGDFGLIFDLVKDKTLTYDEGDSKYLAPEVLNHGPTKAADIFCLGITLLEVGTDLDLPSQGDAWHSIRNGNIPERFLKNLGSDLRSLIFSMLDANHLNRPSTSELLKQYSSKLLFRRIHQQMINTRIAIRTYMGTFYLYILAFLHCCFTPFITAKNAIVKKKNEISMHTSPYQKVVGHNEQKPQTTPDPPPRLVMPRQIQFDHDFSDDEYEYDHRKRKLPILFSENTDTAGSSSSDNRSTAPRFISNSPIYTDSPLGRKKNELDASGDWGKTENYQHNRLAFDDADLEDDFFSCLPITSLSAPNSLRSKPRVPLREKGLKSPIPKLDFSMLDDIDTSDDVTINRMRGGRRRVAQQRQMGTRRSPRLASYRELFERSGSALPNGH</sequence>
<keyword evidence="7 13" id="KW-0067">ATP-binding</keyword>
<dbReference type="GO" id="GO:0005634">
    <property type="term" value="C:nucleus"/>
    <property type="evidence" value="ECO:0007669"/>
    <property type="project" value="TreeGrafter"/>
</dbReference>